<dbReference type="Proteomes" id="UP000298138">
    <property type="component" value="Unassembled WGS sequence"/>
</dbReference>
<protein>
    <submittedName>
        <fullName evidence="1">Uncharacterized protein</fullName>
    </submittedName>
</protein>
<evidence type="ECO:0000313" key="1">
    <source>
        <dbReference type="EMBL" id="TGZ80177.1"/>
    </source>
</evidence>
<organism evidence="1 2">
    <name type="scientific">Ascodesmis nigricans</name>
    <dbReference type="NCBI Taxonomy" id="341454"/>
    <lineage>
        <taxon>Eukaryota</taxon>
        <taxon>Fungi</taxon>
        <taxon>Dikarya</taxon>
        <taxon>Ascomycota</taxon>
        <taxon>Pezizomycotina</taxon>
        <taxon>Pezizomycetes</taxon>
        <taxon>Pezizales</taxon>
        <taxon>Ascodesmidaceae</taxon>
        <taxon>Ascodesmis</taxon>
    </lineage>
</organism>
<dbReference type="InParanoid" id="A0A4S2MUL0"/>
<dbReference type="EMBL" id="ML220126">
    <property type="protein sequence ID" value="TGZ80177.1"/>
    <property type="molecule type" value="Genomic_DNA"/>
</dbReference>
<keyword evidence="2" id="KW-1185">Reference proteome</keyword>
<evidence type="ECO:0000313" key="2">
    <source>
        <dbReference type="Proteomes" id="UP000298138"/>
    </source>
</evidence>
<dbReference type="AlphaFoldDB" id="A0A4S2MUL0"/>
<proteinExistence type="predicted"/>
<name>A0A4S2MUL0_9PEZI</name>
<reference evidence="1 2" key="1">
    <citation type="submission" date="2019-04" db="EMBL/GenBank/DDBJ databases">
        <title>Comparative genomics and transcriptomics to analyze fruiting body development in filamentous ascomycetes.</title>
        <authorList>
            <consortium name="DOE Joint Genome Institute"/>
            <person name="Lutkenhaus R."/>
            <person name="Traeger S."/>
            <person name="Breuer J."/>
            <person name="Kuo A."/>
            <person name="Lipzen A."/>
            <person name="Pangilinan J."/>
            <person name="Dilworth D."/>
            <person name="Sandor L."/>
            <person name="Poggeler S."/>
            <person name="Barry K."/>
            <person name="Grigoriev I.V."/>
            <person name="Nowrousian M."/>
        </authorList>
    </citation>
    <scope>NUCLEOTIDE SEQUENCE [LARGE SCALE GENOMIC DNA]</scope>
    <source>
        <strain evidence="1 2">CBS 389.68</strain>
    </source>
</reference>
<gene>
    <name evidence="1" type="ORF">EX30DRAFT_341746</name>
</gene>
<sequence>MDDIIFSSAPHPQNQLRTRIKSSVQVRSPIQVTLTLTPSSPPTKTRISRIYLSRQTLSLHMMLILIITLLQLARSTRVQVLYKPCNDNVRIFFSSLVVARKRGSETLYPCSWLLASYDMENGVEG</sequence>
<accession>A0A4S2MUL0</accession>